<dbReference type="Pfam" id="PF02770">
    <property type="entry name" value="Acyl-CoA_dh_M"/>
    <property type="match status" value="1"/>
</dbReference>
<comment type="similarity">
    <text evidence="5">Belongs to the glutamate-gated ion channel (TC 1.A.10.1) family.</text>
</comment>
<dbReference type="SUPFAM" id="SSF53850">
    <property type="entry name" value="Periplasmic binding protein-like II"/>
    <property type="match status" value="1"/>
</dbReference>
<dbReference type="InterPro" id="IPR046373">
    <property type="entry name" value="Acyl-CoA_Oxase/DH_mid-dom_sf"/>
</dbReference>
<keyword evidence="12" id="KW-0406">Ion transport</keyword>
<dbReference type="SUPFAM" id="SSF47203">
    <property type="entry name" value="Acyl-CoA dehydrogenase C-terminal domain-like"/>
    <property type="match status" value="2"/>
</dbReference>
<dbReference type="InterPro" id="IPR002655">
    <property type="entry name" value="Acyl-CoA_oxidase_C"/>
</dbReference>
<dbReference type="InterPro" id="IPR001320">
    <property type="entry name" value="Iontro_rcpt_C"/>
</dbReference>
<evidence type="ECO:0000256" key="3">
    <source>
        <dbReference type="ARBA" id="ARBA00005189"/>
    </source>
</evidence>
<keyword evidence="7" id="KW-0285">Flavoprotein</keyword>
<evidence type="ECO:0000256" key="5">
    <source>
        <dbReference type="ARBA" id="ARBA00008685"/>
    </source>
</evidence>
<comment type="subcellular location">
    <subcellularLocation>
        <location evidence="2">Membrane</location>
        <topology evidence="2">Multi-pass membrane protein</topology>
    </subcellularLocation>
</comment>
<keyword evidence="6" id="KW-0813">Transport</keyword>
<evidence type="ECO:0000256" key="1">
    <source>
        <dbReference type="ARBA" id="ARBA00001974"/>
    </source>
</evidence>
<dbReference type="Pfam" id="PF00060">
    <property type="entry name" value="Lig_chan"/>
    <property type="match status" value="1"/>
</dbReference>
<keyword evidence="8 18" id="KW-0812">Transmembrane</keyword>
<evidence type="ECO:0000256" key="2">
    <source>
        <dbReference type="ARBA" id="ARBA00004141"/>
    </source>
</evidence>
<evidence type="ECO:0000256" key="10">
    <source>
        <dbReference type="ARBA" id="ARBA00022989"/>
    </source>
</evidence>
<evidence type="ECO:0000256" key="4">
    <source>
        <dbReference type="ARBA" id="ARBA00006288"/>
    </source>
</evidence>
<reference evidence="20 21" key="1">
    <citation type="submission" date="2021-06" db="EMBL/GenBank/DDBJ databases">
        <title>A haploid diamondback moth (Plutella xylostella L.) genome assembly resolves 31 chromosomes and identifies a diamide resistance mutation.</title>
        <authorList>
            <person name="Ward C.M."/>
            <person name="Perry K.D."/>
            <person name="Baker G."/>
            <person name="Powis K."/>
            <person name="Heckel D.G."/>
            <person name="Baxter S.W."/>
        </authorList>
    </citation>
    <scope>NUCLEOTIDE SEQUENCE [LARGE SCALE GENOMIC DNA]</scope>
    <source>
        <strain evidence="20 21">LV</strain>
        <tissue evidence="20">Single pupa</tissue>
    </source>
</reference>
<dbReference type="Pfam" id="PF10613">
    <property type="entry name" value="Lig_chan-Glu_bd"/>
    <property type="match status" value="1"/>
</dbReference>
<evidence type="ECO:0000256" key="18">
    <source>
        <dbReference type="SAM" id="Phobius"/>
    </source>
</evidence>
<evidence type="ECO:0000256" key="9">
    <source>
        <dbReference type="ARBA" id="ARBA00022827"/>
    </source>
</evidence>
<evidence type="ECO:0000259" key="19">
    <source>
        <dbReference type="SMART" id="SM00918"/>
    </source>
</evidence>
<feature type="domain" description="Ionotropic glutamate receptor L-glutamate and glycine-binding" evidence="19">
    <location>
        <begin position="975"/>
        <end position="1038"/>
    </location>
</feature>
<dbReference type="InterPro" id="IPR055060">
    <property type="entry name" value="ACOX_C_alpha1"/>
</dbReference>
<dbReference type="Gene3D" id="2.40.110.10">
    <property type="entry name" value="Butyryl-CoA Dehydrogenase, subunit A, domain 2"/>
    <property type="match status" value="1"/>
</dbReference>
<protein>
    <recommendedName>
        <fullName evidence="19">Ionotropic glutamate receptor L-glutamate and glycine-binding domain-containing protein</fullName>
    </recommendedName>
</protein>
<organism evidence="20 21">
    <name type="scientific">Plutella xylostella</name>
    <name type="common">Diamondback moth</name>
    <name type="synonym">Plutella maculipennis</name>
    <dbReference type="NCBI Taxonomy" id="51655"/>
    <lineage>
        <taxon>Eukaryota</taxon>
        <taxon>Metazoa</taxon>
        <taxon>Ecdysozoa</taxon>
        <taxon>Arthropoda</taxon>
        <taxon>Hexapoda</taxon>
        <taxon>Insecta</taxon>
        <taxon>Pterygota</taxon>
        <taxon>Neoptera</taxon>
        <taxon>Endopterygota</taxon>
        <taxon>Lepidoptera</taxon>
        <taxon>Glossata</taxon>
        <taxon>Ditrysia</taxon>
        <taxon>Yponomeutoidea</taxon>
        <taxon>Plutellidae</taxon>
        <taxon>Plutella</taxon>
    </lineage>
</organism>
<keyword evidence="9" id="KW-0274">FAD</keyword>
<evidence type="ECO:0000256" key="11">
    <source>
        <dbReference type="ARBA" id="ARBA00023002"/>
    </source>
</evidence>
<keyword evidence="16" id="KW-1071">Ligand-gated ion channel</keyword>
<evidence type="ECO:0000313" key="20">
    <source>
        <dbReference type="EMBL" id="KAG7307364.1"/>
    </source>
</evidence>
<dbReference type="InterPro" id="IPR009100">
    <property type="entry name" value="AcylCoA_DH/oxidase_NM_dom_sf"/>
</dbReference>
<dbReference type="Pfam" id="PF22924">
    <property type="entry name" value="ACOX_C_alpha1"/>
    <property type="match status" value="1"/>
</dbReference>
<evidence type="ECO:0000256" key="17">
    <source>
        <dbReference type="ARBA" id="ARBA00023303"/>
    </source>
</evidence>
<gene>
    <name evidence="20" type="ORF">JYU34_007549</name>
</gene>
<keyword evidence="14" id="KW-0675">Receptor</keyword>
<comment type="pathway">
    <text evidence="3">Lipid metabolism.</text>
</comment>
<comment type="caution">
    <text evidence="20">The sequence shown here is derived from an EMBL/GenBank/DDBJ whole genome shotgun (WGS) entry which is preliminary data.</text>
</comment>
<keyword evidence="17" id="KW-0407">Ion channel</keyword>
<name>A0ABQ7QQP8_PLUXY</name>
<keyword evidence="10 18" id="KW-1133">Transmembrane helix</keyword>
<feature type="transmembrane region" description="Helical" evidence="18">
    <location>
        <begin position="1189"/>
        <end position="1210"/>
    </location>
</feature>
<dbReference type="Proteomes" id="UP000823941">
    <property type="component" value="Chromosome 10"/>
</dbReference>
<dbReference type="SMART" id="SM00918">
    <property type="entry name" value="Lig_chan-Glu_bd"/>
    <property type="match status" value="1"/>
</dbReference>
<feature type="transmembrane region" description="Helical" evidence="18">
    <location>
        <begin position="1091"/>
        <end position="1112"/>
    </location>
</feature>
<evidence type="ECO:0000256" key="14">
    <source>
        <dbReference type="ARBA" id="ARBA00023170"/>
    </source>
</evidence>
<comment type="similarity">
    <text evidence="4">Belongs to the acyl-CoA oxidase family.</text>
</comment>
<dbReference type="EMBL" id="JAHIBW010000010">
    <property type="protein sequence ID" value="KAG7307364.1"/>
    <property type="molecule type" value="Genomic_DNA"/>
</dbReference>
<dbReference type="PANTHER" id="PTHR10909">
    <property type="entry name" value="ELECTRON TRANSPORT OXIDOREDUCTASE"/>
    <property type="match status" value="1"/>
</dbReference>
<dbReference type="InterPro" id="IPR036250">
    <property type="entry name" value="AcylCo_DH-like_C"/>
</dbReference>
<keyword evidence="13 18" id="KW-0472">Membrane</keyword>
<dbReference type="Pfam" id="PF01756">
    <property type="entry name" value="ACOX"/>
    <property type="match status" value="1"/>
</dbReference>
<dbReference type="Gene3D" id="1.10.287.70">
    <property type="match status" value="1"/>
</dbReference>
<dbReference type="SUPFAM" id="SSF56645">
    <property type="entry name" value="Acyl-CoA dehydrogenase NM domain-like"/>
    <property type="match status" value="1"/>
</dbReference>
<dbReference type="InterPro" id="IPR006091">
    <property type="entry name" value="Acyl-CoA_Oxase/DH_mid-dom"/>
</dbReference>
<evidence type="ECO:0000256" key="16">
    <source>
        <dbReference type="ARBA" id="ARBA00023286"/>
    </source>
</evidence>
<evidence type="ECO:0000256" key="13">
    <source>
        <dbReference type="ARBA" id="ARBA00023136"/>
    </source>
</evidence>
<feature type="transmembrane region" description="Helical" evidence="18">
    <location>
        <begin position="1395"/>
        <end position="1420"/>
    </location>
</feature>
<evidence type="ECO:0000256" key="8">
    <source>
        <dbReference type="ARBA" id="ARBA00022692"/>
    </source>
</evidence>
<sequence>MDFDYKQGPVSDEELREVIPDLPAGRLDEYRKKATFDWRRMKLSYDTLNAIKLKQEIWKFMAEHPLFKHTAETPSLDETRHITIKRMYAMYNEQFAGVEKIAQDPSLFQAETEAMFMFDPSLAVKISLTFRMFTNVIRGSGRDHHYPIIEAAEKGEIGGCFALTEVAHGSNAKGMRTTATYDVERRQFVLHSADFEAAKCWVGALGQCATHAIVYAMLISKGQNHGLHTFVVPIRDPQTLIPYAGVTVGDLGEKIGLNGVDNGFVMFNNYRLPKEAALDKMGGVDDNGDYKTPFRDPNKRFGAALGILSGGRVHITTISTNYLQKAIVIAIRYSATRKQFGPENAKEETAVLEYQQQQIRLLPYLAAAFAQRIFCNWFSKSHVLITIKNMMGVDDNSAMRGIEVHALSSAAKPICGWTARDGIQNCRECCGGHGYLKAACLGDLRNDNDANCTYEGENSLLLQQTSNWLLSLWQKRQEPGALDYPLGSVKFLENADELLRKKCPWNKEEDFAKAENLIQMYNWLTAFTLKQTYEKVAELKKAGKSNFDAKNDSQSYNAVTLSVVYGENFILSHFYKTAMEFEDEACRKVLLMLASLYGAFMLEKHLATLYIGGYFTGTTGLQLRGAILSLCRRVAPLSVTLCDSLAPPDALLRSVLGQSDAEAMAPLSVSLCDSLAPPDAPCWARVIPRQVIVDNNKREIRDKKANRQTLINSFNAYKHIQNSFLTYPGALSRPKWWRDVVYWKSYVPAKFAKPDISPMLKSLQERKDLEFLIIDILNILTRKHDDVKCVAIICDPVYLNVFEGAFFKRTYSMPIIMIVVAEYEDLLSPNYITLEALRQARKDDCNVYLIFLANGLQASRLLRFGDRHRILDTRAQFAMLHDVRLFHSELHYVWRRIVNVLFIKHHQRVRGSSKSKAWFDLSTVPFPNPIRSVFVSKRVDIWSNGRFHYNRPLFEDKTRNLNGEVLNVVYLDHIPSVVVVKSNTTNRISGVEIEILNTLAKKMNFIPKLYQPENADLHQWGQKQANGSFSGLLGEMVNGKADVALGNLQYTPYHLELADLSIPYISECLTFLTPEALTDNSWKTLILPFKLYMWIAVLLVLLITGAIFYGLAKYYESLLKMKDDDVIKSRSGKELEVYKNNTDLYDVQPAGLYLFGEIVNSILYTYGMLLVVSLPKLPAGNSIRLLTGWYWLYCILLVVSYRASMTAILANPAPRVTIDTIKELVDSKVTCGGWGAETKKFFVDSSDEMTHKIGERFESINDPYLAAKKVAQGVYAYYENIYFLKYLSVKRKNIALFNKFTDEDTNSTSNGTAVEAVESPEMERNLHIMSDCVVNIPVSIGFQKNSPLKPLADTYIIRIIEVGLVEKWLNDAMHPIKSLETDAEEVKALMNLKKLYGAFIALAIGYFLSLVALIGELLYWQFVVKRDPKFDKYAMDIYYSNKSQ</sequence>
<keyword evidence="15" id="KW-0325">Glycoprotein</keyword>
<accession>A0ABQ7QQP8</accession>
<evidence type="ECO:0000256" key="12">
    <source>
        <dbReference type="ARBA" id="ARBA00023065"/>
    </source>
</evidence>
<dbReference type="InterPro" id="IPR012258">
    <property type="entry name" value="Acyl-CoA_oxidase"/>
</dbReference>
<dbReference type="InterPro" id="IPR019594">
    <property type="entry name" value="Glu/Gly-bd"/>
</dbReference>
<dbReference type="Gene3D" id="1.20.140.10">
    <property type="entry name" value="Butyryl-CoA Dehydrogenase, subunit A, domain 3"/>
    <property type="match status" value="2"/>
</dbReference>
<dbReference type="PANTHER" id="PTHR10909:SF390">
    <property type="entry name" value="PEROXISOMAL ACYL-COENZYME A OXIDASE 3"/>
    <property type="match status" value="1"/>
</dbReference>
<comment type="cofactor">
    <cofactor evidence="1">
        <name>FAD</name>
        <dbReference type="ChEBI" id="CHEBI:57692"/>
    </cofactor>
</comment>
<proteinExistence type="inferred from homology"/>
<keyword evidence="11" id="KW-0560">Oxidoreductase</keyword>
<evidence type="ECO:0000256" key="7">
    <source>
        <dbReference type="ARBA" id="ARBA00022630"/>
    </source>
</evidence>
<evidence type="ECO:0000256" key="6">
    <source>
        <dbReference type="ARBA" id="ARBA00022448"/>
    </source>
</evidence>
<evidence type="ECO:0000313" key="21">
    <source>
        <dbReference type="Proteomes" id="UP000823941"/>
    </source>
</evidence>
<evidence type="ECO:0000256" key="15">
    <source>
        <dbReference type="ARBA" id="ARBA00023180"/>
    </source>
</evidence>
<keyword evidence="21" id="KW-1185">Reference proteome</keyword>
<feature type="transmembrane region" description="Helical" evidence="18">
    <location>
        <begin position="1150"/>
        <end position="1169"/>
    </location>
</feature>
<dbReference type="Gene3D" id="3.40.190.10">
    <property type="entry name" value="Periplasmic binding protein-like II"/>
    <property type="match status" value="1"/>
</dbReference>